<dbReference type="SUPFAM" id="SSF52743">
    <property type="entry name" value="Subtilisin-like"/>
    <property type="match status" value="1"/>
</dbReference>
<name>A0ABT3RNL6_9BACT</name>
<feature type="domain" description="F5/8 type C" evidence="7">
    <location>
        <begin position="1593"/>
        <end position="1732"/>
    </location>
</feature>
<feature type="signal peptide" evidence="6">
    <location>
        <begin position="1"/>
        <end position="29"/>
    </location>
</feature>
<keyword evidence="4 5" id="KW-0720">Serine protease</keyword>
<dbReference type="InterPro" id="IPR051048">
    <property type="entry name" value="Peptidase_S8/S53_subtilisin"/>
</dbReference>
<evidence type="ECO:0000256" key="6">
    <source>
        <dbReference type="SAM" id="SignalP"/>
    </source>
</evidence>
<keyword evidence="9" id="KW-1185">Reference proteome</keyword>
<proteinExistence type="inferred from homology"/>
<dbReference type="InterPro" id="IPR036852">
    <property type="entry name" value="Peptidase_S8/S53_dom_sf"/>
</dbReference>
<dbReference type="Pfam" id="PF00082">
    <property type="entry name" value="Peptidase_S8"/>
    <property type="match status" value="1"/>
</dbReference>
<evidence type="ECO:0000256" key="3">
    <source>
        <dbReference type="ARBA" id="ARBA00022801"/>
    </source>
</evidence>
<dbReference type="InterPro" id="IPR034204">
    <property type="entry name" value="PfSUB1-like_cat_dom"/>
</dbReference>
<reference evidence="8 9" key="1">
    <citation type="submission" date="2022-11" db="EMBL/GenBank/DDBJ databases">
        <title>The characterization of three novel Bacteroidetes species and genomic analysis of their roles in tidal elemental geochemical cycles.</title>
        <authorList>
            <person name="Ma K."/>
        </authorList>
    </citation>
    <scope>NUCLEOTIDE SEQUENCE [LARGE SCALE GENOMIC DNA]</scope>
    <source>
        <strain evidence="8 9">M17</strain>
    </source>
</reference>
<dbReference type="PANTHER" id="PTHR43399:SF4">
    <property type="entry name" value="CELL WALL-ASSOCIATED PROTEASE"/>
    <property type="match status" value="1"/>
</dbReference>
<dbReference type="EMBL" id="JAPFQN010000003">
    <property type="protein sequence ID" value="MCX2743374.1"/>
    <property type="molecule type" value="Genomic_DNA"/>
</dbReference>
<comment type="similarity">
    <text evidence="1 5">Belongs to the peptidase S8 family.</text>
</comment>
<feature type="active site" description="Charge relay system" evidence="5">
    <location>
        <position position="255"/>
    </location>
</feature>
<dbReference type="InterPro" id="IPR023828">
    <property type="entry name" value="Peptidase_S8_Ser-AS"/>
</dbReference>
<dbReference type="InterPro" id="IPR008979">
    <property type="entry name" value="Galactose-bd-like_sf"/>
</dbReference>
<comment type="caution">
    <text evidence="8">The sequence shown here is derived from an EMBL/GenBank/DDBJ whole genome shotgun (WGS) entry which is preliminary data.</text>
</comment>
<dbReference type="InterPro" id="IPR000209">
    <property type="entry name" value="Peptidase_S8/S53_dom"/>
</dbReference>
<feature type="active site" description="Charge relay system" evidence="5">
    <location>
        <position position="201"/>
    </location>
</feature>
<dbReference type="Pfam" id="PF00754">
    <property type="entry name" value="F5_F8_type_C"/>
    <property type="match status" value="2"/>
</dbReference>
<dbReference type="InterPro" id="IPR022398">
    <property type="entry name" value="Peptidase_S8_His-AS"/>
</dbReference>
<dbReference type="PROSITE" id="PS50022">
    <property type="entry name" value="FA58C_3"/>
    <property type="match status" value="2"/>
</dbReference>
<organism evidence="8 9">
    <name type="scientific">Mangrovivirga halotolerans</name>
    <dbReference type="NCBI Taxonomy" id="2993936"/>
    <lineage>
        <taxon>Bacteria</taxon>
        <taxon>Pseudomonadati</taxon>
        <taxon>Bacteroidota</taxon>
        <taxon>Cytophagia</taxon>
        <taxon>Cytophagales</taxon>
        <taxon>Mangrovivirgaceae</taxon>
        <taxon>Mangrovivirga</taxon>
    </lineage>
</organism>
<sequence length="2054" mass="230086">MKTFTLTLKTGAKLFLLLLVFLLPSVSQAQDHCVSGFVTVKVSEEKAIQLNELANQSSQSTFQIGDSEFDSVAQKNNCTAVRRLFPYNEKFENKHRKYGLHRWFVLKIDESIPVEEAVADFHEFEFVEHAEPLVMPSYSEPEELAFEEDASGSLPFGTNDPYFYLQYSLENPTIDNGGDIEVLKAWKQNTGKPEVIVAVIDGGIQSDHPDLAANMWVNEDEIPGNGIDDDGNGYIDDYHGYGFGERKGDYTPNYHGTHVGGTIGAATNNGIGVAGIAGGSRELPGVKLMSCAAFSPNGTGGFQESFVYAADNGAVISQNSWSFISPNIYLRSYEEAINYFIQEAGKDEYGNQVGPMAGGIVFFSASNDNYDLRIFPSYLDQVIAVASTDRYDRKSWFSNYGDWVDIAAPGSYILSTYTSGWYRYLSGTSMSCPHVSGTAALILSAYGKPGFTPEKVKSMLLQSADNIDEQNPNYIGDFGWGRLNAANAMKSSVNYGPSIKILNNDVEFGSIYQGESKEIDIYIGNSGLQNLSINKVVVAEGIFESIDFTTSPLLSFDRTAIKLKVATSYPKDISETIQIYSNDSKVPVKEINISGEILSAPILQFQESYDDIVLSNHTIDEFRLDFKNTGSELLKYKLSLVELNEGDNPIITLVNIAGETPSNSTDQIRMKVDARNLPRDIYSYGIRFETNEPVDNVDTLFFNVRVLGPQLVVEPLASYVEILDNNQGVLQFELKNIGEFPANYSISMGPGMSFNEIDTTSQFLKATGFEVNKGESEYIEEWANPIYGDWKITEDKPYSGKKALYGAIDSGVGLGIETPIDFPEGEIYSAEVRLNISEGTTWAVILRGSSLPELGKLLFNTRENKVQFQVYEGEIIDLDFDLITNEYFKVGVQNNEFGNQYKIFLNDELVYEFSTEDFSPELTFPKYLDGLFILALDNCDGNCEIYIDDIEIYNKRYRSIDESYLLNNLASGNLSPGSSDIIEIILEKKGSDFGQYYKDIFIDYTGATTVHSLLLSIIGIPKFETNLINAQPKVFFESDTLINIEVINTGGEDLVFTTGIKDLEDYPFEKKESRIYLEDFENSYLLEGWKEIPTLYFFKSINWSLNPGSYHRLADSKECVIGNYIGMDGGDGGGSADLISPGIKINSDNTHLKFGVSFLNLMAFGRFSVSVSTDNKQSWNELLVWDDWSDYVDCADIDISLSEYASAGDIVYLRFSAFRIDYLTSVWLDNIELTEENSVVLQSPASKVLPIGEKVSFPILVDSKGTPDGIYNSEINLSESKSGVSEIFEINTKILSPGKLMVDRDQFELDVEQGNTKEVDVNFYNSGESPVLITFDYTLPSNEELFFQEEILSENFDDLEPGDIKPRYEINANSLVTIEDYDAYSPENHLVMRATSGGANIRSATYPTVEFPEDSVSSFSMFINTDSIINNWNFSTHNHTRRIPSKILRFNNNGLVEGNEEIFSFNNDTGYKHFVLTYNKFTKENKIFYNGKLMDTEIAYRDPIFYFSFSNSEDEGNSVLAKIDNVEIINGKPKMPVVRSEIKSLHLMPGESKSLNLTVDAGRLHLGDYSKLLKVNYNSYQPETVDIGFDFEVIKRQCDIYSKTNQTMTGSVSASSFASEWQIANKAADGLPYTKWHSTFDPDQYYEVDLGKVNMLDSVRILWDYNFASSFDILVRSNESEQWSTWYSKINNTDQLTELNLTPVNARFVRLKLNSPATVFGYSIYEFELFGSCGEGDPILTTIDVSPHYYSLSPGEEILYEFTAKDQFGREYIPSNVSWSAIGNVNIDSETGLLSGLMDGEYEVILTADGMTQSVFGSVVSNDCSVSLVGSLSLNKPSVASSEEALIFVAEMANDGNLKSDWRSKSADNQWWYVELGSTYDIHEINIDWGVNFATWYELQYRDADGIWRVFYKDLNANGDNDQMDFDGSVSTDAIRLWSFTRSGPWGFNINEIEVYGICTPSSETMAAMNMSVLAYPNPPQDVVNLKLNNNKDGLWTAELYDSQFNSYGSTEIILNSDGYAELPFRFGGLYRGTYFLKLTDYDGEVTVLKILKE</sequence>
<evidence type="ECO:0000256" key="1">
    <source>
        <dbReference type="ARBA" id="ARBA00011073"/>
    </source>
</evidence>
<evidence type="ECO:0000313" key="9">
    <source>
        <dbReference type="Proteomes" id="UP001209885"/>
    </source>
</evidence>
<dbReference type="PROSITE" id="PS00138">
    <property type="entry name" value="SUBTILASE_SER"/>
    <property type="match status" value="1"/>
</dbReference>
<gene>
    <name evidence="8" type="ORF">OO013_05825</name>
</gene>
<keyword evidence="2 5" id="KW-0645">Protease</keyword>
<dbReference type="Gene3D" id="3.40.50.200">
    <property type="entry name" value="Peptidase S8/S53 domain"/>
    <property type="match status" value="1"/>
</dbReference>
<dbReference type="PRINTS" id="PR00723">
    <property type="entry name" value="SUBTILISIN"/>
</dbReference>
<evidence type="ECO:0000259" key="7">
    <source>
        <dbReference type="PROSITE" id="PS50022"/>
    </source>
</evidence>
<dbReference type="PROSITE" id="PS51892">
    <property type="entry name" value="SUBTILASE"/>
    <property type="match status" value="1"/>
</dbReference>
<evidence type="ECO:0000256" key="5">
    <source>
        <dbReference type="PROSITE-ProRule" id="PRU01240"/>
    </source>
</evidence>
<dbReference type="InterPro" id="IPR000421">
    <property type="entry name" value="FA58C"/>
</dbReference>
<feature type="active site" description="Charge relay system" evidence="5">
    <location>
        <position position="429"/>
    </location>
</feature>
<protein>
    <submittedName>
        <fullName evidence="8">S8 family serine peptidase</fullName>
    </submittedName>
</protein>
<dbReference type="InterPro" id="IPR013783">
    <property type="entry name" value="Ig-like_fold"/>
</dbReference>
<dbReference type="Gene3D" id="2.60.40.10">
    <property type="entry name" value="Immunoglobulins"/>
    <property type="match status" value="1"/>
</dbReference>
<dbReference type="PANTHER" id="PTHR43399">
    <property type="entry name" value="SUBTILISIN-RELATED"/>
    <property type="match status" value="1"/>
</dbReference>
<evidence type="ECO:0000256" key="2">
    <source>
        <dbReference type="ARBA" id="ARBA00022670"/>
    </source>
</evidence>
<evidence type="ECO:0000256" key="4">
    <source>
        <dbReference type="ARBA" id="ARBA00022825"/>
    </source>
</evidence>
<feature type="chain" id="PRO_5046232452" evidence="6">
    <location>
        <begin position="30"/>
        <end position="2054"/>
    </location>
</feature>
<dbReference type="RefSeq" id="WP_266055753.1">
    <property type="nucleotide sequence ID" value="NZ_JAPFQN010000003.1"/>
</dbReference>
<accession>A0ABT3RNL6</accession>
<keyword evidence="6" id="KW-0732">Signal</keyword>
<dbReference type="PROSITE" id="PS00137">
    <property type="entry name" value="SUBTILASE_HIS"/>
    <property type="match status" value="1"/>
</dbReference>
<evidence type="ECO:0000313" key="8">
    <source>
        <dbReference type="EMBL" id="MCX2743374.1"/>
    </source>
</evidence>
<dbReference type="Gene3D" id="2.60.120.260">
    <property type="entry name" value="Galactose-binding domain-like"/>
    <property type="match status" value="2"/>
</dbReference>
<keyword evidence="3 5" id="KW-0378">Hydrolase</keyword>
<feature type="domain" description="F5/8 type C" evidence="7">
    <location>
        <begin position="1821"/>
        <end position="1958"/>
    </location>
</feature>
<dbReference type="SUPFAM" id="SSF49785">
    <property type="entry name" value="Galactose-binding domain-like"/>
    <property type="match status" value="2"/>
</dbReference>
<dbReference type="CDD" id="cd07473">
    <property type="entry name" value="Peptidases_S8_Subtilisin_like"/>
    <property type="match status" value="1"/>
</dbReference>
<dbReference type="Proteomes" id="UP001209885">
    <property type="component" value="Unassembled WGS sequence"/>
</dbReference>
<dbReference type="InterPro" id="IPR015500">
    <property type="entry name" value="Peptidase_S8_subtilisin-rel"/>
</dbReference>